<gene>
    <name evidence="1" type="ORF">B0J11DRAFT_63494</name>
</gene>
<dbReference type="Proteomes" id="UP000700596">
    <property type="component" value="Unassembled WGS sequence"/>
</dbReference>
<dbReference type="OrthoDB" id="5384804at2759"/>
<name>A0A9P9IF47_9PLEO</name>
<evidence type="ECO:0000313" key="1">
    <source>
        <dbReference type="EMBL" id="KAH7119538.1"/>
    </source>
</evidence>
<dbReference type="AlphaFoldDB" id="A0A9P9IF47"/>
<sequence length="146" mass="16514">MKSIILSSDIHTYDTKLCHFQDAFQTFASEHLCNRLPAPATVHPSSAIFDECLQATTVSDRQIWDVVALWQGVKPLQQLYLHPAIHSKYTAQQCTTGYNPLRVTDILDITTLAQHRNEPDSDRQMCTSTTFSTSDTGRFYKALTAY</sequence>
<dbReference type="EMBL" id="JAGMWT010000011">
    <property type="protein sequence ID" value="KAH7119538.1"/>
    <property type="molecule type" value="Genomic_DNA"/>
</dbReference>
<protein>
    <submittedName>
        <fullName evidence="1">Uncharacterized protein</fullName>
    </submittedName>
</protein>
<keyword evidence="2" id="KW-1185">Reference proteome</keyword>
<evidence type="ECO:0000313" key="2">
    <source>
        <dbReference type="Proteomes" id="UP000700596"/>
    </source>
</evidence>
<accession>A0A9P9IF47</accession>
<proteinExistence type="predicted"/>
<comment type="caution">
    <text evidence="1">The sequence shown here is derived from an EMBL/GenBank/DDBJ whole genome shotgun (WGS) entry which is preliminary data.</text>
</comment>
<reference evidence="1" key="1">
    <citation type="journal article" date="2021" name="Nat. Commun.">
        <title>Genetic determinants of endophytism in the Arabidopsis root mycobiome.</title>
        <authorList>
            <person name="Mesny F."/>
            <person name="Miyauchi S."/>
            <person name="Thiergart T."/>
            <person name="Pickel B."/>
            <person name="Atanasova L."/>
            <person name="Karlsson M."/>
            <person name="Huettel B."/>
            <person name="Barry K.W."/>
            <person name="Haridas S."/>
            <person name="Chen C."/>
            <person name="Bauer D."/>
            <person name="Andreopoulos W."/>
            <person name="Pangilinan J."/>
            <person name="LaButti K."/>
            <person name="Riley R."/>
            <person name="Lipzen A."/>
            <person name="Clum A."/>
            <person name="Drula E."/>
            <person name="Henrissat B."/>
            <person name="Kohler A."/>
            <person name="Grigoriev I.V."/>
            <person name="Martin F.M."/>
            <person name="Hacquard S."/>
        </authorList>
    </citation>
    <scope>NUCLEOTIDE SEQUENCE</scope>
    <source>
        <strain evidence="1">MPI-CAGE-CH-0243</strain>
    </source>
</reference>
<organism evidence="1 2">
    <name type="scientific">Dendryphion nanum</name>
    <dbReference type="NCBI Taxonomy" id="256645"/>
    <lineage>
        <taxon>Eukaryota</taxon>
        <taxon>Fungi</taxon>
        <taxon>Dikarya</taxon>
        <taxon>Ascomycota</taxon>
        <taxon>Pezizomycotina</taxon>
        <taxon>Dothideomycetes</taxon>
        <taxon>Pleosporomycetidae</taxon>
        <taxon>Pleosporales</taxon>
        <taxon>Torulaceae</taxon>
        <taxon>Dendryphion</taxon>
    </lineage>
</organism>